<dbReference type="Proteomes" id="UP000006174">
    <property type="component" value="Unassembled WGS sequence"/>
</dbReference>
<protein>
    <submittedName>
        <fullName evidence="1">Uncharacterized protein</fullName>
    </submittedName>
</protein>
<accession>I2FUX5</accession>
<name>I2FUX5_USTHO</name>
<keyword evidence="2" id="KW-1185">Reference proteome</keyword>
<dbReference type="HOGENOM" id="CLU_2252062_0_0_1"/>
<evidence type="ECO:0000313" key="1">
    <source>
        <dbReference type="EMBL" id="CCF50718.1"/>
    </source>
</evidence>
<dbReference type="EMBL" id="CAGI01000157">
    <property type="protein sequence ID" value="CCF50718.1"/>
    <property type="molecule type" value="Genomic_DNA"/>
</dbReference>
<gene>
    <name evidence="1" type="ORF">UHOR_14580</name>
</gene>
<sequence>MTPLPIFSGGPGDVPVENFIRKFKRLLIFQNAHSSDTKTTGYLSVRLEGGEHIWFKEQNYECARSWDALEAQIEGALQDQGLHHQHRRTSKAFRLIPFVSLKDG</sequence>
<dbReference type="OrthoDB" id="10411671at2759"/>
<dbReference type="AlphaFoldDB" id="I2FUX5"/>
<evidence type="ECO:0000313" key="2">
    <source>
        <dbReference type="Proteomes" id="UP000006174"/>
    </source>
</evidence>
<organism evidence="1 2">
    <name type="scientific">Ustilago hordei</name>
    <name type="common">Barley covered smut fungus</name>
    <dbReference type="NCBI Taxonomy" id="120017"/>
    <lineage>
        <taxon>Eukaryota</taxon>
        <taxon>Fungi</taxon>
        <taxon>Dikarya</taxon>
        <taxon>Basidiomycota</taxon>
        <taxon>Ustilaginomycotina</taxon>
        <taxon>Ustilaginomycetes</taxon>
        <taxon>Ustilaginales</taxon>
        <taxon>Ustilaginaceae</taxon>
        <taxon>Ustilago</taxon>
    </lineage>
</organism>
<reference evidence="1 2" key="1">
    <citation type="journal article" date="2012" name="Plant Cell">
        <title>Genome comparison of barley and maize smut fungi reveals targeted loss of RNA silencing components and species-specific presence of transposable elements.</title>
        <authorList>
            <person name="Laurie J.D."/>
            <person name="Ali S."/>
            <person name="Linning R."/>
            <person name="Mannhaupt G."/>
            <person name="Wong P."/>
            <person name="Gueldener U."/>
            <person name="Muensterkoetter M."/>
            <person name="Moore R."/>
            <person name="Kahmann R."/>
            <person name="Bakkeren G."/>
            <person name="Schirawski J."/>
        </authorList>
    </citation>
    <scope>NUCLEOTIDE SEQUENCE [LARGE SCALE GENOMIC DNA]</scope>
    <source>
        <strain evidence="2">Uh4875-4</strain>
    </source>
</reference>
<comment type="caution">
    <text evidence="1">The sequence shown here is derived from an EMBL/GenBank/DDBJ whole genome shotgun (WGS) entry which is preliminary data.</text>
</comment>
<proteinExistence type="predicted"/>